<reference evidence="2 3" key="2">
    <citation type="journal article" date="2010" name="Stand. Genomic Sci.">
        <title>Complete genome sequence of Chitinophaga pinensis type strain (UQM 2034).</title>
        <authorList>
            <person name="Glavina Del Rio T."/>
            <person name="Abt B."/>
            <person name="Spring S."/>
            <person name="Lapidus A."/>
            <person name="Nolan M."/>
            <person name="Tice H."/>
            <person name="Copeland A."/>
            <person name="Cheng J.F."/>
            <person name="Chen F."/>
            <person name="Bruce D."/>
            <person name="Goodwin L."/>
            <person name="Pitluck S."/>
            <person name="Ivanova N."/>
            <person name="Mavromatis K."/>
            <person name="Mikhailova N."/>
            <person name="Pati A."/>
            <person name="Chen A."/>
            <person name="Palaniappan K."/>
            <person name="Land M."/>
            <person name="Hauser L."/>
            <person name="Chang Y.J."/>
            <person name="Jeffries C.D."/>
            <person name="Chain P."/>
            <person name="Saunders E."/>
            <person name="Detter J.C."/>
            <person name="Brettin T."/>
            <person name="Rohde M."/>
            <person name="Goker M."/>
            <person name="Bristow J."/>
            <person name="Eisen J.A."/>
            <person name="Markowitz V."/>
            <person name="Hugenholtz P."/>
            <person name="Kyrpides N.C."/>
            <person name="Klenk H.P."/>
            <person name="Lucas S."/>
        </authorList>
    </citation>
    <scope>NUCLEOTIDE SEQUENCE [LARGE SCALE GENOMIC DNA]</scope>
    <source>
        <strain evidence="3">ATCC 43595 / DSM 2588 / LMG 13176 / NBRC 15968 / NCIMB 11800 / UQM 2034</strain>
    </source>
</reference>
<organism evidence="2 3">
    <name type="scientific">Chitinophaga pinensis (strain ATCC 43595 / DSM 2588 / LMG 13176 / NBRC 15968 / NCIMB 11800 / UQM 2034)</name>
    <dbReference type="NCBI Taxonomy" id="485918"/>
    <lineage>
        <taxon>Bacteria</taxon>
        <taxon>Pseudomonadati</taxon>
        <taxon>Bacteroidota</taxon>
        <taxon>Chitinophagia</taxon>
        <taxon>Chitinophagales</taxon>
        <taxon>Chitinophagaceae</taxon>
        <taxon>Chitinophaga</taxon>
    </lineage>
</organism>
<evidence type="ECO:0008006" key="4">
    <source>
        <dbReference type="Google" id="ProtNLM"/>
    </source>
</evidence>
<feature type="chain" id="PRO_5037677334" description="Secreted protein" evidence="1">
    <location>
        <begin position="23"/>
        <end position="94"/>
    </location>
</feature>
<dbReference type="Proteomes" id="UP000002215">
    <property type="component" value="Chromosome"/>
</dbReference>
<accession>A0A979G389</accession>
<feature type="signal peptide" evidence="1">
    <location>
        <begin position="1"/>
        <end position="22"/>
    </location>
</feature>
<evidence type="ECO:0000313" key="3">
    <source>
        <dbReference type="Proteomes" id="UP000002215"/>
    </source>
</evidence>
<dbReference type="AlphaFoldDB" id="A0A979G389"/>
<proteinExistence type="predicted"/>
<sequence length="94" mass="9990">MKYIKLNPTLVVFLFSAASAIASSKKVNRLDLCSTVPTTGGPSINAECPYSASVQCCYIAAGSSSQYVTQTQSSSTVTIRRNATSMVTIFGIRQ</sequence>
<dbReference type="EMBL" id="CP001699">
    <property type="protein sequence ID" value="ACU59758.1"/>
    <property type="molecule type" value="Genomic_DNA"/>
</dbReference>
<evidence type="ECO:0000256" key="1">
    <source>
        <dbReference type="SAM" id="SignalP"/>
    </source>
</evidence>
<dbReference type="KEGG" id="cpi:Cpin_2267"/>
<gene>
    <name evidence="2" type="ordered locus">Cpin_2267</name>
</gene>
<protein>
    <recommendedName>
        <fullName evidence="4">Secreted protein</fullName>
    </recommendedName>
</protein>
<name>A0A979G389_CHIPD</name>
<evidence type="ECO:0000313" key="2">
    <source>
        <dbReference type="EMBL" id="ACU59758.1"/>
    </source>
</evidence>
<reference evidence="3" key="1">
    <citation type="submission" date="2009-08" db="EMBL/GenBank/DDBJ databases">
        <title>The complete genome of Chitinophaga pinensis DSM 2588.</title>
        <authorList>
            <consortium name="US DOE Joint Genome Institute (JGI-PGF)"/>
            <person name="Lucas S."/>
            <person name="Copeland A."/>
            <person name="Lapidus A."/>
            <person name="Glavina del Rio T."/>
            <person name="Dalin E."/>
            <person name="Tice H."/>
            <person name="Bruce D."/>
            <person name="Goodwin L."/>
            <person name="Pitluck S."/>
            <person name="Kyrpides N."/>
            <person name="Mavromatis K."/>
            <person name="Ivanova N."/>
            <person name="Mikhailova N."/>
            <person name="Sims D."/>
            <person name="Meinche L."/>
            <person name="Brettin T."/>
            <person name="Detter J.C."/>
            <person name="Han C."/>
            <person name="Larimer F."/>
            <person name="Land M."/>
            <person name="Hauser L."/>
            <person name="Markowitz V."/>
            <person name="Cheng J.-F."/>
            <person name="Hugenholtz P."/>
            <person name="Woyke T."/>
            <person name="Wu D."/>
            <person name="Spring S."/>
            <person name="Klenk H.-P."/>
            <person name="Eisen J.A."/>
        </authorList>
    </citation>
    <scope>NUCLEOTIDE SEQUENCE [LARGE SCALE GENOMIC DNA]</scope>
    <source>
        <strain evidence="3">ATCC 43595 / DSM 2588 / LMG 13176 / NBRC 15968 / NCIMB 11800 / UQM 2034</strain>
    </source>
</reference>
<keyword evidence="1" id="KW-0732">Signal</keyword>